<reference evidence="1" key="1">
    <citation type="submission" date="2018-12" db="EMBL/GenBank/DDBJ databases">
        <authorList>
            <person name="Syme R.A."/>
            <person name="Farfan-Caceres L."/>
            <person name="Lichtenzveig J."/>
        </authorList>
    </citation>
    <scope>NUCLEOTIDE SEQUENCE</scope>
    <source>
        <strain evidence="1">Al4</strain>
    </source>
</reference>
<accession>A0A8H7J5N2</accession>
<organism evidence="1 2">
    <name type="scientific">Ascochyta lentis</name>
    <dbReference type="NCBI Taxonomy" id="205686"/>
    <lineage>
        <taxon>Eukaryota</taxon>
        <taxon>Fungi</taxon>
        <taxon>Dikarya</taxon>
        <taxon>Ascomycota</taxon>
        <taxon>Pezizomycotina</taxon>
        <taxon>Dothideomycetes</taxon>
        <taxon>Pleosporomycetidae</taxon>
        <taxon>Pleosporales</taxon>
        <taxon>Pleosporineae</taxon>
        <taxon>Didymellaceae</taxon>
        <taxon>Ascochyta</taxon>
    </lineage>
</organism>
<keyword evidence="2" id="KW-1185">Reference proteome</keyword>
<dbReference type="OrthoDB" id="4521980at2759"/>
<gene>
    <name evidence="1" type="ORF">EKO04_004552</name>
</gene>
<comment type="caution">
    <text evidence="1">The sequence shown here is derived from an EMBL/GenBank/DDBJ whole genome shotgun (WGS) entry which is preliminary data.</text>
</comment>
<evidence type="ECO:0000313" key="1">
    <source>
        <dbReference type="EMBL" id="KAF9697063.1"/>
    </source>
</evidence>
<dbReference type="EMBL" id="RZGK01000008">
    <property type="protein sequence ID" value="KAF9697063.1"/>
    <property type="molecule type" value="Genomic_DNA"/>
</dbReference>
<protein>
    <submittedName>
        <fullName evidence="1">Uncharacterized protein</fullName>
    </submittedName>
</protein>
<evidence type="ECO:0000313" key="2">
    <source>
        <dbReference type="Proteomes" id="UP000651452"/>
    </source>
</evidence>
<sequence>MLKGFTPLDMDDKLMILPDTPDAQGNTVVHIYRSWGCQEYISLGIKAGNPKETKTKDWATIVRISWNDHFGGMESGEEEVKEFVFPLCRRFLGCHFEGRYPPPTGAPVINEKS</sequence>
<proteinExistence type="predicted"/>
<name>A0A8H7J5N2_9PLEO</name>
<dbReference type="AlphaFoldDB" id="A0A8H7J5N2"/>
<reference evidence="1" key="2">
    <citation type="submission" date="2020-09" db="EMBL/GenBank/DDBJ databases">
        <title>Reference genome assembly for Australian Ascochyta lentis isolate Al4.</title>
        <authorList>
            <person name="Lee R.C."/>
            <person name="Farfan-Caceres L.M."/>
            <person name="Debler J.W."/>
            <person name="Williams A.H."/>
            <person name="Henares B.M."/>
        </authorList>
    </citation>
    <scope>NUCLEOTIDE SEQUENCE</scope>
    <source>
        <strain evidence="1">Al4</strain>
    </source>
</reference>
<dbReference type="Proteomes" id="UP000651452">
    <property type="component" value="Unassembled WGS sequence"/>
</dbReference>